<dbReference type="KEGG" id="paby:Ga0080574_TMP531"/>
<name>A0A1P8UNB0_9RHOB</name>
<dbReference type="PANTHER" id="PTHR35011:SF10">
    <property type="entry name" value="TRAP TRANSPORTER SMALL PERMEASE PROTEIN"/>
    <property type="match status" value="1"/>
</dbReference>
<feature type="transmembrane region" description="Helical" evidence="9">
    <location>
        <begin position="145"/>
        <end position="169"/>
    </location>
</feature>
<reference evidence="11 12" key="1">
    <citation type="submission" date="2016-04" db="EMBL/GenBank/DDBJ databases">
        <title>Deep-sea bacteria in the southern Pacific.</title>
        <authorList>
            <person name="Tang K."/>
        </authorList>
    </citation>
    <scope>NUCLEOTIDE SEQUENCE [LARGE SCALE GENOMIC DNA]</scope>
    <source>
        <strain evidence="11 12">JLT2014</strain>
        <plasmid evidence="12">ppaby1</plasmid>
    </source>
</reference>
<comment type="similarity">
    <text evidence="8 9">Belongs to the TRAP transporter small permease family.</text>
</comment>
<dbReference type="GO" id="GO:0015740">
    <property type="term" value="P:C4-dicarboxylate transport"/>
    <property type="evidence" value="ECO:0007669"/>
    <property type="project" value="TreeGrafter"/>
</dbReference>
<keyword evidence="12" id="KW-1185">Reference proteome</keyword>
<dbReference type="GO" id="GO:0022857">
    <property type="term" value="F:transmembrane transporter activity"/>
    <property type="evidence" value="ECO:0007669"/>
    <property type="project" value="UniProtKB-UniRule"/>
</dbReference>
<keyword evidence="6 9" id="KW-1133">Transmembrane helix</keyword>
<dbReference type="RefSeq" id="WP_076695062.1">
    <property type="nucleotide sequence ID" value="NZ_CP015091.1"/>
</dbReference>
<evidence type="ECO:0000313" key="12">
    <source>
        <dbReference type="Proteomes" id="UP000187059"/>
    </source>
</evidence>
<accession>A0A1P8UNB0</accession>
<keyword evidence="3" id="KW-1003">Cell membrane</keyword>
<feature type="transmembrane region" description="Helical" evidence="9">
    <location>
        <begin position="23"/>
        <end position="43"/>
    </location>
</feature>
<dbReference type="InterPro" id="IPR007387">
    <property type="entry name" value="TRAP_DctQ"/>
</dbReference>
<evidence type="ECO:0000256" key="7">
    <source>
        <dbReference type="ARBA" id="ARBA00023136"/>
    </source>
</evidence>
<comment type="function">
    <text evidence="9">Part of the tripartite ATP-independent periplasmic (TRAP) transport system.</text>
</comment>
<dbReference type="GO" id="GO:0005886">
    <property type="term" value="C:plasma membrane"/>
    <property type="evidence" value="ECO:0007669"/>
    <property type="project" value="UniProtKB-SubCell"/>
</dbReference>
<keyword evidence="11" id="KW-0614">Plasmid</keyword>
<evidence type="ECO:0000256" key="2">
    <source>
        <dbReference type="ARBA" id="ARBA00022448"/>
    </source>
</evidence>
<dbReference type="AlphaFoldDB" id="A0A1P8UNB0"/>
<dbReference type="EMBL" id="CP015091">
    <property type="protein sequence ID" value="APZ50865.1"/>
    <property type="molecule type" value="Genomic_DNA"/>
</dbReference>
<evidence type="ECO:0000256" key="3">
    <source>
        <dbReference type="ARBA" id="ARBA00022475"/>
    </source>
</evidence>
<keyword evidence="7 9" id="KW-0472">Membrane</keyword>
<sequence length="205" mass="21646">MTASDTETPGTIQRIVSATARGLALAGGLCILAIVVMTVAEVISRRVTGRSLGPVDELSSYLFAAGIALSLAWVLENRAHIRIDILYARLPGALRIVLDILSLLSLTGFAAILLARGWQVFAISWSSGSRSASTLGVPLVLPQGVWLAGIAIFLAVLLYYCTAAGLALLRRNPGWIVRHLSPPNVDEVVAEETRDLPKHGAGGGQ</sequence>
<organism evidence="11 12">
    <name type="scientific">Salipiger abyssi</name>
    <dbReference type="NCBI Taxonomy" id="1250539"/>
    <lineage>
        <taxon>Bacteria</taxon>
        <taxon>Pseudomonadati</taxon>
        <taxon>Pseudomonadota</taxon>
        <taxon>Alphaproteobacteria</taxon>
        <taxon>Rhodobacterales</taxon>
        <taxon>Roseobacteraceae</taxon>
        <taxon>Salipiger</taxon>
    </lineage>
</organism>
<keyword evidence="5 9" id="KW-0812">Transmembrane</keyword>
<proteinExistence type="inferred from homology"/>
<dbReference type="Pfam" id="PF04290">
    <property type="entry name" value="DctQ"/>
    <property type="match status" value="1"/>
</dbReference>
<dbReference type="InterPro" id="IPR055348">
    <property type="entry name" value="DctQ"/>
</dbReference>
<geneLocation type="plasmid" evidence="12">
    <name>ppaby1</name>
</geneLocation>
<comment type="subunit">
    <text evidence="9">The complex comprises the extracytoplasmic solute receptor protein and the two transmembrane proteins.</text>
</comment>
<evidence type="ECO:0000256" key="6">
    <source>
        <dbReference type="ARBA" id="ARBA00022989"/>
    </source>
</evidence>
<dbReference type="Proteomes" id="UP000187059">
    <property type="component" value="Plasmid pPABY1"/>
</dbReference>
<feature type="transmembrane region" description="Helical" evidence="9">
    <location>
        <begin position="96"/>
        <end position="125"/>
    </location>
</feature>
<keyword evidence="2 9" id="KW-0813">Transport</keyword>
<keyword evidence="4 9" id="KW-0997">Cell inner membrane</keyword>
<feature type="domain" description="Tripartite ATP-independent periplasmic transporters DctQ component" evidence="10">
    <location>
        <begin position="34"/>
        <end position="158"/>
    </location>
</feature>
<evidence type="ECO:0000256" key="1">
    <source>
        <dbReference type="ARBA" id="ARBA00004429"/>
    </source>
</evidence>
<evidence type="ECO:0000256" key="8">
    <source>
        <dbReference type="ARBA" id="ARBA00038436"/>
    </source>
</evidence>
<evidence type="ECO:0000259" key="10">
    <source>
        <dbReference type="Pfam" id="PF04290"/>
    </source>
</evidence>
<gene>
    <name evidence="11" type="ORF">Ga0080574_TMP531</name>
</gene>
<evidence type="ECO:0000313" key="11">
    <source>
        <dbReference type="EMBL" id="APZ50865.1"/>
    </source>
</evidence>
<protein>
    <recommendedName>
        <fullName evidence="9">TRAP transporter small permease protein</fullName>
    </recommendedName>
</protein>
<comment type="subcellular location">
    <subcellularLocation>
        <location evidence="1 9">Cell inner membrane</location>
        <topology evidence="1 9">Multi-pass membrane protein</topology>
    </subcellularLocation>
</comment>
<evidence type="ECO:0000256" key="4">
    <source>
        <dbReference type="ARBA" id="ARBA00022519"/>
    </source>
</evidence>
<evidence type="ECO:0000256" key="9">
    <source>
        <dbReference type="RuleBase" id="RU369079"/>
    </source>
</evidence>
<evidence type="ECO:0000256" key="5">
    <source>
        <dbReference type="ARBA" id="ARBA00022692"/>
    </source>
</evidence>
<dbReference type="PANTHER" id="PTHR35011">
    <property type="entry name" value="2,3-DIKETO-L-GULONATE TRAP TRANSPORTER SMALL PERMEASE PROTEIN YIAM"/>
    <property type="match status" value="1"/>
</dbReference>
<feature type="transmembrane region" description="Helical" evidence="9">
    <location>
        <begin position="58"/>
        <end position="75"/>
    </location>
</feature>